<sequence>MHRALSLAVTAVLVIGGSALPAVPADAKPRVNADLNMSVKLRKYLAKLWEASYSGPRYRDRAVRKSDLLYGRVENRYYAILCIYYRDSPVGSTDCGTIFKKVGKRGIWRITQSEGGFYCYSRKKALARPLARAWEIPRC</sequence>
<dbReference type="Proteomes" id="UP001500320">
    <property type="component" value="Unassembled WGS sequence"/>
</dbReference>
<evidence type="ECO:0000313" key="2">
    <source>
        <dbReference type="EMBL" id="GAA3122238.1"/>
    </source>
</evidence>
<feature type="chain" id="PRO_5046970881" description="Secreted protein" evidence="1">
    <location>
        <begin position="28"/>
        <end position="139"/>
    </location>
</feature>
<accession>A0ABP6MQ70</accession>
<name>A0ABP6MQ70_9ACTN</name>
<keyword evidence="1" id="KW-0732">Signal</keyword>
<evidence type="ECO:0000256" key="1">
    <source>
        <dbReference type="SAM" id="SignalP"/>
    </source>
</evidence>
<keyword evidence="3" id="KW-1185">Reference proteome</keyword>
<dbReference type="EMBL" id="BAAAUT010000007">
    <property type="protein sequence ID" value="GAA3122238.1"/>
    <property type="molecule type" value="Genomic_DNA"/>
</dbReference>
<organism evidence="2 3">
    <name type="scientific">Planomonospora alba</name>
    <dbReference type="NCBI Taxonomy" id="161354"/>
    <lineage>
        <taxon>Bacteria</taxon>
        <taxon>Bacillati</taxon>
        <taxon>Actinomycetota</taxon>
        <taxon>Actinomycetes</taxon>
        <taxon>Streptosporangiales</taxon>
        <taxon>Streptosporangiaceae</taxon>
        <taxon>Planomonospora</taxon>
    </lineage>
</organism>
<gene>
    <name evidence="2" type="ORF">GCM10010466_11390</name>
</gene>
<protein>
    <recommendedName>
        <fullName evidence="4">Secreted protein</fullName>
    </recommendedName>
</protein>
<reference evidence="3" key="1">
    <citation type="journal article" date="2019" name="Int. J. Syst. Evol. Microbiol.">
        <title>The Global Catalogue of Microorganisms (GCM) 10K type strain sequencing project: providing services to taxonomists for standard genome sequencing and annotation.</title>
        <authorList>
            <consortium name="The Broad Institute Genomics Platform"/>
            <consortium name="The Broad Institute Genome Sequencing Center for Infectious Disease"/>
            <person name="Wu L."/>
            <person name="Ma J."/>
        </authorList>
    </citation>
    <scope>NUCLEOTIDE SEQUENCE [LARGE SCALE GENOMIC DNA]</scope>
    <source>
        <strain evidence="3">JCM 9373</strain>
    </source>
</reference>
<feature type="signal peptide" evidence="1">
    <location>
        <begin position="1"/>
        <end position="27"/>
    </location>
</feature>
<evidence type="ECO:0000313" key="3">
    <source>
        <dbReference type="Proteomes" id="UP001500320"/>
    </source>
</evidence>
<proteinExistence type="predicted"/>
<evidence type="ECO:0008006" key="4">
    <source>
        <dbReference type="Google" id="ProtNLM"/>
    </source>
</evidence>
<comment type="caution">
    <text evidence="2">The sequence shown here is derived from an EMBL/GenBank/DDBJ whole genome shotgun (WGS) entry which is preliminary data.</text>
</comment>